<keyword evidence="17" id="KW-1185">Reference proteome</keyword>
<gene>
    <name evidence="16" type="ORF">MYCIT1_LOCUS562</name>
</gene>
<dbReference type="Gene3D" id="3.40.50.300">
    <property type="entry name" value="P-loop containing nucleotide triphosphate hydrolases"/>
    <property type="match status" value="1"/>
</dbReference>
<dbReference type="GO" id="GO:0015031">
    <property type="term" value="P:protein transport"/>
    <property type="evidence" value="ECO:0007669"/>
    <property type="project" value="UniProtKB-KW"/>
</dbReference>
<evidence type="ECO:0000256" key="12">
    <source>
        <dbReference type="ARBA" id="ARBA00070396"/>
    </source>
</evidence>
<dbReference type="PANTHER" id="PTHR11711">
    <property type="entry name" value="ADP RIBOSYLATION FACTOR-RELATED"/>
    <property type="match status" value="1"/>
</dbReference>
<evidence type="ECO:0000256" key="2">
    <source>
        <dbReference type="ARBA" id="ARBA00010290"/>
    </source>
</evidence>
<evidence type="ECO:0000256" key="11">
    <source>
        <dbReference type="ARBA" id="ARBA00053326"/>
    </source>
</evidence>
<dbReference type="SMART" id="SM00178">
    <property type="entry name" value="SAR"/>
    <property type="match status" value="1"/>
</dbReference>
<dbReference type="Proteomes" id="UP001295794">
    <property type="component" value="Unassembled WGS sequence"/>
</dbReference>
<keyword evidence="6" id="KW-0931">ER-Golgi transport</keyword>
<organism evidence="16 17">
    <name type="scientific">Mycena citricolor</name>
    <dbReference type="NCBI Taxonomy" id="2018698"/>
    <lineage>
        <taxon>Eukaryota</taxon>
        <taxon>Fungi</taxon>
        <taxon>Dikarya</taxon>
        <taxon>Basidiomycota</taxon>
        <taxon>Agaricomycotina</taxon>
        <taxon>Agaricomycetes</taxon>
        <taxon>Agaricomycetidae</taxon>
        <taxon>Agaricales</taxon>
        <taxon>Marasmiineae</taxon>
        <taxon>Mycenaceae</taxon>
        <taxon>Mycena</taxon>
    </lineage>
</organism>
<dbReference type="InterPro" id="IPR045872">
    <property type="entry name" value="Arf1-5-like"/>
</dbReference>
<evidence type="ECO:0000256" key="13">
    <source>
        <dbReference type="PIRSR" id="PIRSR606689-1"/>
    </source>
</evidence>
<dbReference type="InterPro" id="IPR024156">
    <property type="entry name" value="Small_GTPase_ARF"/>
</dbReference>
<evidence type="ECO:0000256" key="7">
    <source>
        <dbReference type="ARBA" id="ARBA00022927"/>
    </source>
</evidence>
<dbReference type="InterPro" id="IPR027417">
    <property type="entry name" value="P-loop_NTPase"/>
</dbReference>
<keyword evidence="14" id="KW-0479">Metal-binding</keyword>
<dbReference type="GO" id="GO:0005525">
    <property type="term" value="F:GTP binding"/>
    <property type="evidence" value="ECO:0007669"/>
    <property type="project" value="UniProtKB-KW"/>
</dbReference>
<comment type="subcellular location">
    <subcellularLocation>
        <location evidence="1">Golgi apparatus</location>
    </subcellularLocation>
</comment>
<dbReference type="GO" id="GO:0016192">
    <property type="term" value="P:vesicle-mediated transport"/>
    <property type="evidence" value="ECO:0007669"/>
    <property type="project" value="UniProtKB-KW"/>
</dbReference>
<keyword evidence="9 13" id="KW-0342">GTP-binding</keyword>
<evidence type="ECO:0000313" key="16">
    <source>
        <dbReference type="EMBL" id="CAK5262100.1"/>
    </source>
</evidence>
<evidence type="ECO:0000256" key="1">
    <source>
        <dbReference type="ARBA" id="ARBA00004555"/>
    </source>
</evidence>
<evidence type="ECO:0000256" key="4">
    <source>
        <dbReference type="ARBA" id="ARBA00022707"/>
    </source>
</evidence>
<feature type="binding site" evidence="13">
    <location>
        <begin position="83"/>
        <end position="90"/>
    </location>
    <ligand>
        <name>GTP</name>
        <dbReference type="ChEBI" id="CHEBI:37565"/>
    </ligand>
</feature>
<dbReference type="SMART" id="SM00177">
    <property type="entry name" value="ARF"/>
    <property type="match status" value="1"/>
</dbReference>
<dbReference type="CDD" id="cd04150">
    <property type="entry name" value="Arf1_5_like"/>
    <property type="match status" value="1"/>
</dbReference>
<keyword evidence="10" id="KW-0449">Lipoprotein</keyword>
<dbReference type="GO" id="GO:0005794">
    <property type="term" value="C:Golgi apparatus"/>
    <property type="evidence" value="ECO:0007669"/>
    <property type="project" value="UniProtKB-SubCell"/>
</dbReference>
<proteinExistence type="inferred from homology"/>
<evidence type="ECO:0000256" key="8">
    <source>
        <dbReference type="ARBA" id="ARBA00023034"/>
    </source>
</evidence>
<keyword evidence="4" id="KW-0519">Myristate</keyword>
<keyword evidence="8" id="KW-0333">Golgi apparatus</keyword>
<evidence type="ECO:0000256" key="6">
    <source>
        <dbReference type="ARBA" id="ARBA00022892"/>
    </source>
</evidence>
<dbReference type="GO" id="GO:0046872">
    <property type="term" value="F:metal ion binding"/>
    <property type="evidence" value="ECO:0007669"/>
    <property type="project" value="UniProtKB-KW"/>
</dbReference>
<evidence type="ECO:0000256" key="15">
    <source>
        <dbReference type="RuleBase" id="RU003925"/>
    </source>
</evidence>
<dbReference type="SUPFAM" id="SSF52540">
    <property type="entry name" value="P-loop containing nucleoside triphosphate hydrolases"/>
    <property type="match status" value="1"/>
</dbReference>
<dbReference type="Pfam" id="PF00025">
    <property type="entry name" value="Arf"/>
    <property type="match status" value="1"/>
</dbReference>
<evidence type="ECO:0000256" key="3">
    <source>
        <dbReference type="ARBA" id="ARBA00022448"/>
    </source>
</evidence>
<evidence type="ECO:0000256" key="9">
    <source>
        <dbReference type="ARBA" id="ARBA00023134"/>
    </source>
</evidence>
<dbReference type="EMBL" id="CAVNYO010000008">
    <property type="protein sequence ID" value="CAK5262100.1"/>
    <property type="molecule type" value="Genomic_DNA"/>
</dbReference>
<dbReference type="PRINTS" id="PR00328">
    <property type="entry name" value="SAR1GTPBP"/>
</dbReference>
<protein>
    <recommendedName>
        <fullName evidence="12">ADP-ribosylation factor</fullName>
    </recommendedName>
</protein>
<accession>A0AAD2GT22</accession>
<comment type="caution">
    <text evidence="16">The sequence shown here is derived from an EMBL/GenBank/DDBJ whole genome shotgun (WGS) entry which is preliminary data.</text>
</comment>
<dbReference type="InterPro" id="IPR006689">
    <property type="entry name" value="Small_GTPase_ARF/SAR"/>
</dbReference>
<keyword evidence="3" id="KW-0813">Transport</keyword>
<feature type="binding site" evidence="13">
    <location>
        <begin position="185"/>
        <end position="188"/>
    </location>
    <ligand>
        <name>GTP</name>
        <dbReference type="ChEBI" id="CHEBI:37565"/>
    </ligand>
</feature>
<comment type="function">
    <text evidence="11">GTP-binding protein involved in protein trafficking; may modulate vesicle budding and uncoating within the Golgi apparatus.</text>
</comment>
<evidence type="ECO:0000256" key="10">
    <source>
        <dbReference type="ARBA" id="ARBA00023288"/>
    </source>
</evidence>
<dbReference type="GO" id="GO:0003924">
    <property type="term" value="F:GTPase activity"/>
    <property type="evidence" value="ECO:0007669"/>
    <property type="project" value="InterPro"/>
</dbReference>
<dbReference type="FunFam" id="3.40.50.300:FF:003500">
    <property type="entry name" value="ADP-ribosylation factor 1"/>
    <property type="match status" value="1"/>
</dbReference>
<sequence length="241" mass="27297">MGIATDLLHCRSRHVLASAPRYVSSFKRIYNTPAGSPNSYHHTNSNSNSMSLLQSVWGIATGIFSRLFDGLLGKREMRLLMLGLDGAGKTTILYKLKLGEIVISIPTIGFNVETLDYKNVSLNVWDIGGQDKIRHLWRYYYQNAQAIIFVVDSSDRDRISIAREELHQMMNEDELRDALLLVYANKQDMPDAMSTAEMADKLGLSGLRHRTWYIQATCAMSGEGMYEGLEWLTKNIKRSLI</sequence>
<evidence type="ECO:0000256" key="5">
    <source>
        <dbReference type="ARBA" id="ARBA00022741"/>
    </source>
</evidence>
<dbReference type="InterPro" id="IPR005225">
    <property type="entry name" value="Small_GTP-bd"/>
</dbReference>
<evidence type="ECO:0000256" key="14">
    <source>
        <dbReference type="PIRSR" id="PIRSR606689-2"/>
    </source>
</evidence>
<feature type="binding site" evidence="14">
    <location>
        <position position="107"/>
    </location>
    <ligand>
        <name>Mg(2+)</name>
        <dbReference type="ChEBI" id="CHEBI:18420"/>
    </ligand>
</feature>
<feature type="binding site" evidence="13">
    <location>
        <position position="129"/>
    </location>
    <ligand>
        <name>GTP</name>
        <dbReference type="ChEBI" id="CHEBI:37565"/>
    </ligand>
</feature>
<feature type="binding site" evidence="14">
    <location>
        <position position="90"/>
    </location>
    <ligand>
        <name>Mg(2+)</name>
        <dbReference type="ChEBI" id="CHEBI:18420"/>
    </ligand>
</feature>
<evidence type="ECO:0000313" key="17">
    <source>
        <dbReference type="Proteomes" id="UP001295794"/>
    </source>
</evidence>
<keyword evidence="7" id="KW-0653">Protein transport</keyword>
<name>A0AAD2GT22_9AGAR</name>
<keyword evidence="5 13" id="KW-0547">Nucleotide-binding</keyword>
<reference evidence="16" key="1">
    <citation type="submission" date="2023-11" db="EMBL/GenBank/DDBJ databases">
        <authorList>
            <person name="De Vega J J."/>
            <person name="De Vega J J."/>
        </authorList>
    </citation>
    <scope>NUCLEOTIDE SEQUENCE</scope>
</reference>
<dbReference type="SMART" id="SM00175">
    <property type="entry name" value="RAB"/>
    <property type="match status" value="1"/>
</dbReference>
<keyword evidence="14" id="KW-0460">Magnesium</keyword>
<comment type="similarity">
    <text evidence="2 15">Belongs to the small GTPase superfamily. Arf family.</text>
</comment>
<dbReference type="PROSITE" id="PS51417">
    <property type="entry name" value="ARF"/>
    <property type="match status" value="1"/>
</dbReference>
<dbReference type="NCBIfam" id="TIGR00231">
    <property type="entry name" value="small_GTP"/>
    <property type="match status" value="1"/>
</dbReference>
<dbReference type="AlphaFoldDB" id="A0AAD2GT22"/>